<evidence type="ECO:0000313" key="1">
    <source>
        <dbReference type="EMBL" id="JAD54964.1"/>
    </source>
</evidence>
<sequence length="71" mass="7438">MLLDANQTYHMPLRDAIPSGTQGELIIYTLQLQSPPCFTQGCGGSYPVPCVLSCVPSTQLLPACLAAPSSA</sequence>
<proteinExistence type="predicted"/>
<accession>A0A0A9AT88</accession>
<reference evidence="1" key="2">
    <citation type="journal article" date="2015" name="Data Brief">
        <title>Shoot transcriptome of the giant reed, Arundo donax.</title>
        <authorList>
            <person name="Barrero R.A."/>
            <person name="Guerrero F.D."/>
            <person name="Moolhuijzen P."/>
            <person name="Goolsby J.A."/>
            <person name="Tidwell J."/>
            <person name="Bellgard S.E."/>
            <person name="Bellgard M.I."/>
        </authorList>
    </citation>
    <scope>NUCLEOTIDE SEQUENCE</scope>
    <source>
        <tissue evidence="1">Shoot tissue taken approximately 20 cm above the soil surface</tissue>
    </source>
</reference>
<name>A0A0A9AT88_ARUDO</name>
<dbReference type="EMBL" id="GBRH01242931">
    <property type="protein sequence ID" value="JAD54964.1"/>
    <property type="molecule type" value="Transcribed_RNA"/>
</dbReference>
<protein>
    <submittedName>
        <fullName evidence="1">Uncharacterized protein</fullName>
    </submittedName>
</protein>
<organism evidence="1">
    <name type="scientific">Arundo donax</name>
    <name type="common">Giant reed</name>
    <name type="synonym">Donax arundinaceus</name>
    <dbReference type="NCBI Taxonomy" id="35708"/>
    <lineage>
        <taxon>Eukaryota</taxon>
        <taxon>Viridiplantae</taxon>
        <taxon>Streptophyta</taxon>
        <taxon>Embryophyta</taxon>
        <taxon>Tracheophyta</taxon>
        <taxon>Spermatophyta</taxon>
        <taxon>Magnoliopsida</taxon>
        <taxon>Liliopsida</taxon>
        <taxon>Poales</taxon>
        <taxon>Poaceae</taxon>
        <taxon>PACMAD clade</taxon>
        <taxon>Arundinoideae</taxon>
        <taxon>Arundineae</taxon>
        <taxon>Arundo</taxon>
    </lineage>
</organism>
<reference evidence="1" key="1">
    <citation type="submission" date="2014-09" db="EMBL/GenBank/DDBJ databases">
        <authorList>
            <person name="Magalhaes I.L.F."/>
            <person name="Oliveira U."/>
            <person name="Santos F.R."/>
            <person name="Vidigal T.H.D.A."/>
            <person name="Brescovit A.D."/>
            <person name="Santos A.J."/>
        </authorList>
    </citation>
    <scope>NUCLEOTIDE SEQUENCE</scope>
    <source>
        <tissue evidence="1">Shoot tissue taken approximately 20 cm above the soil surface</tissue>
    </source>
</reference>
<dbReference type="AlphaFoldDB" id="A0A0A9AT88"/>